<dbReference type="Proteomes" id="UP001153712">
    <property type="component" value="Chromosome 11"/>
</dbReference>
<dbReference type="GO" id="GO:0000290">
    <property type="term" value="P:deadenylation-dependent decapping of nuclear-transcribed mRNA"/>
    <property type="evidence" value="ECO:0007669"/>
    <property type="project" value="InterPro"/>
</dbReference>
<dbReference type="Gene3D" id="3.30.200.40">
    <property type="entry name" value="Scavenger mRNA decapping enzyme, N-terminal domain"/>
    <property type="match status" value="1"/>
</dbReference>
<protein>
    <recommendedName>
        <fullName evidence="6">m7GpppX diphosphatase</fullName>
        <ecNumber evidence="5">3.6.1.59</ecNumber>
    </recommendedName>
    <alternativeName>
        <fullName evidence="19">DCS-1</fullName>
    </alternativeName>
    <alternativeName>
        <fullName evidence="16">Decapping scavenger enzyme</fullName>
    </alternativeName>
    <alternativeName>
        <fullName evidence="17">Hint-related 7meGMP-directed hydrolase</fullName>
    </alternativeName>
    <alternativeName>
        <fullName evidence="15">Histidine triad nucleotide-binding protein 5</fullName>
    </alternativeName>
    <alternativeName>
        <fullName evidence="18">Histidine triad protein member 5</fullName>
    </alternativeName>
    <alternativeName>
        <fullName evidence="14">Scavenger mRNA-decapping enzyme DcpS</fullName>
    </alternativeName>
</protein>
<evidence type="ECO:0000256" key="17">
    <source>
        <dbReference type="ARBA" id="ARBA00030789"/>
    </source>
</evidence>
<dbReference type="Pfam" id="PF11969">
    <property type="entry name" value="DcpS_C"/>
    <property type="match status" value="1"/>
</dbReference>
<evidence type="ECO:0000256" key="12">
    <source>
        <dbReference type="ARBA" id="ARBA00023187"/>
    </source>
</evidence>
<evidence type="ECO:0000256" key="2">
    <source>
        <dbReference type="ARBA" id="ARBA00004496"/>
    </source>
</evidence>
<keyword evidence="22" id="KW-1185">Reference proteome</keyword>
<proteinExistence type="inferred from homology"/>
<keyword evidence="12" id="KW-0508">mRNA splicing</keyword>
<dbReference type="Gene3D" id="3.30.428.10">
    <property type="entry name" value="HIT-like"/>
    <property type="match status" value="1"/>
</dbReference>
<evidence type="ECO:0000313" key="22">
    <source>
        <dbReference type="Proteomes" id="UP001153712"/>
    </source>
</evidence>
<dbReference type="PANTHER" id="PTHR12978">
    <property type="entry name" value="HISTIDINE TRIAD HIT PROTEIN MEMBER"/>
    <property type="match status" value="1"/>
</dbReference>
<evidence type="ECO:0000256" key="15">
    <source>
        <dbReference type="ARBA" id="ARBA00030042"/>
    </source>
</evidence>
<dbReference type="GO" id="GO:0000932">
    <property type="term" value="C:P-body"/>
    <property type="evidence" value="ECO:0007669"/>
    <property type="project" value="TreeGrafter"/>
</dbReference>
<dbReference type="FunFam" id="3.30.200.40:FF:000001">
    <property type="entry name" value="m7GpppX diphosphatase"/>
    <property type="match status" value="1"/>
</dbReference>
<evidence type="ECO:0000256" key="4">
    <source>
        <dbReference type="ARBA" id="ARBA00011140"/>
    </source>
</evidence>
<evidence type="ECO:0000256" key="10">
    <source>
        <dbReference type="ARBA" id="ARBA00022801"/>
    </source>
</evidence>
<dbReference type="Pfam" id="PF09814">
    <property type="entry name" value="HECT_2"/>
    <property type="match status" value="1"/>
</dbReference>
<keyword evidence="9" id="KW-0507">mRNA processing</keyword>
<comment type="similarity">
    <text evidence="3">Belongs to the HIT family.</text>
</comment>
<evidence type="ECO:0000256" key="14">
    <source>
        <dbReference type="ARBA" id="ARBA00029885"/>
    </source>
</evidence>
<dbReference type="FunFam" id="3.30.428.10:FF:000006">
    <property type="entry name" value="m7GpppX diphosphatase"/>
    <property type="match status" value="1"/>
</dbReference>
<dbReference type="Pfam" id="PF05652">
    <property type="entry name" value="DcpS"/>
    <property type="match status" value="1"/>
</dbReference>
<comment type="catalytic activity">
    <reaction evidence="20">
        <text>a 5'-end (N(7)-methyl 5'-triphosphoguanosine)-ribonucleoside in mRNA + H2O = N(7)-methyl-GMP + a 5'-end diphospho-ribonucleoside in mRNA + 2 H(+)</text>
        <dbReference type="Rhea" id="RHEA:65388"/>
        <dbReference type="Rhea" id="RHEA-COMP:17165"/>
        <dbReference type="Rhea" id="RHEA-COMP:17167"/>
        <dbReference type="ChEBI" id="CHEBI:15377"/>
        <dbReference type="ChEBI" id="CHEBI:15378"/>
        <dbReference type="ChEBI" id="CHEBI:58285"/>
        <dbReference type="ChEBI" id="CHEBI:156461"/>
        <dbReference type="ChEBI" id="CHEBI:167616"/>
        <dbReference type="EC" id="3.6.1.59"/>
    </reaction>
</comment>
<keyword evidence="11" id="KW-0007">Acetylation</keyword>
<dbReference type="InterPro" id="IPR036265">
    <property type="entry name" value="HIT-like_sf"/>
</dbReference>
<organism evidence="21 22">
    <name type="scientific">Phyllotreta striolata</name>
    <name type="common">Striped flea beetle</name>
    <name type="synonym">Crioceris striolata</name>
    <dbReference type="NCBI Taxonomy" id="444603"/>
    <lineage>
        <taxon>Eukaryota</taxon>
        <taxon>Metazoa</taxon>
        <taxon>Ecdysozoa</taxon>
        <taxon>Arthropoda</taxon>
        <taxon>Hexapoda</taxon>
        <taxon>Insecta</taxon>
        <taxon>Pterygota</taxon>
        <taxon>Neoptera</taxon>
        <taxon>Endopterygota</taxon>
        <taxon>Coleoptera</taxon>
        <taxon>Polyphaga</taxon>
        <taxon>Cucujiformia</taxon>
        <taxon>Chrysomeloidea</taxon>
        <taxon>Chrysomelidae</taxon>
        <taxon>Galerucinae</taxon>
        <taxon>Alticini</taxon>
        <taxon>Phyllotreta</taxon>
    </lineage>
</organism>
<evidence type="ECO:0000256" key="20">
    <source>
        <dbReference type="ARBA" id="ARBA00048222"/>
    </source>
</evidence>
<keyword evidence="13" id="KW-0539">Nucleus</keyword>
<dbReference type="PANTHER" id="PTHR12978:SF0">
    <property type="entry name" value="M7GPPPX DIPHOSPHATASE"/>
    <property type="match status" value="1"/>
</dbReference>
<evidence type="ECO:0000256" key="8">
    <source>
        <dbReference type="ARBA" id="ARBA00022553"/>
    </source>
</evidence>
<evidence type="ECO:0000256" key="19">
    <source>
        <dbReference type="ARBA" id="ARBA00032946"/>
    </source>
</evidence>
<name>A0A9N9TKQ4_PHYSR</name>
<accession>A0A9N9TKQ4</accession>
<dbReference type="InterPro" id="IPR019193">
    <property type="entry name" value="UBQ-conj_enz_E2-bd_prot"/>
</dbReference>
<gene>
    <name evidence="21" type="ORF">PHYEVI_LOCUS2179</name>
</gene>
<dbReference type="GO" id="GO:0008380">
    <property type="term" value="P:RNA splicing"/>
    <property type="evidence" value="ECO:0007669"/>
    <property type="project" value="UniProtKB-KW"/>
</dbReference>
<dbReference type="EMBL" id="OU900104">
    <property type="protein sequence ID" value="CAG9855736.1"/>
    <property type="molecule type" value="Genomic_DNA"/>
</dbReference>
<evidence type="ECO:0000256" key="16">
    <source>
        <dbReference type="ARBA" id="ARBA00030609"/>
    </source>
</evidence>
<dbReference type="GO" id="GO:0140932">
    <property type="term" value="F:5'-(N(7)-methyl 5'-triphosphoguanosine)-[mRNA] diphosphatase activity"/>
    <property type="evidence" value="ECO:0007669"/>
    <property type="project" value="UniProtKB-EC"/>
</dbReference>
<evidence type="ECO:0000313" key="21">
    <source>
        <dbReference type="EMBL" id="CAG9855736.1"/>
    </source>
</evidence>
<evidence type="ECO:0000256" key="11">
    <source>
        <dbReference type="ARBA" id="ARBA00022990"/>
    </source>
</evidence>
<keyword evidence="8" id="KW-0597">Phosphoprotein</keyword>
<reference evidence="21" key="1">
    <citation type="submission" date="2022-01" db="EMBL/GenBank/DDBJ databases">
        <authorList>
            <person name="King R."/>
        </authorList>
    </citation>
    <scope>NUCLEOTIDE SEQUENCE</scope>
</reference>
<keyword evidence="7" id="KW-0963">Cytoplasm</keyword>
<evidence type="ECO:0000256" key="18">
    <source>
        <dbReference type="ARBA" id="ARBA00030830"/>
    </source>
</evidence>
<dbReference type="InterPro" id="IPR008594">
    <property type="entry name" value="DcpS/DCS2"/>
</dbReference>
<dbReference type="EC" id="3.6.1.59" evidence="5"/>
<dbReference type="SUPFAM" id="SSF102860">
    <property type="entry name" value="mRNA decapping enzyme DcpS N-terminal domain"/>
    <property type="match status" value="1"/>
</dbReference>
<dbReference type="GO" id="GO:0000340">
    <property type="term" value="F:RNA 7-methylguanosine cap binding"/>
    <property type="evidence" value="ECO:0007669"/>
    <property type="project" value="TreeGrafter"/>
</dbReference>
<evidence type="ECO:0000256" key="3">
    <source>
        <dbReference type="ARBA" id="ARBA00010208"/>
    </source>
</evidence>
<dbReference type="GO" id="GO:0005634">
    <property type="term" value="C:nucleus"/>
    <property type="evidence" value="ECO:0007669"/>
    <property type="project" value="UniProtKB-SubCell"/>
</dbReference>
<evidence type="ECO:0000256" key="13">
    <source>
        <dbReference type="ARBA" id="ARBA00023242"/>
    </source>
</evidence>
<evidence type="ECO:0000256" key="1">
    <source>
        <dbReference type="ARBA" id="ARBA00004123"/>
    </source>
</evidence>
<evidence type="ECO:0000256" key="5">
    <source>
        <dbReference type="ARBA" id="ARBA00012520"/>
    </source>
</evidence>
<dbReference type="OrthoDB" id="10264956at2759"/>
<comment type="subunit">
    <text evidence="4">Homodimer. Associates with components of the exosome multienzyme ribonuclease complex, such as EXOSC3 and EXOSC4. Interacts with NDOR1.</text>
</comment>
<sequence>MSTGACVVDSDTENPVSKKPKLEIKENVIPTESINENLSNLSGFTIESVLSNSTDRKSICLKGTFDSKEGAAIVLLEKTAFVEEDIKGSSKDYFTEQYPLQKVFSNDIYGNYKYYPSKLLSEIKTTIIHPATEKHIVKYSAQKRYIVDETPRIYEEVVLPHLTNEQFNLQWVYNILEHKSEAERIVFEDADPTNGFVMLPDLKWNGEVETLYLLAIVNKRGIKSLRDLTGDHLPLLRNIKQKGIEAIKEKYSLDASRLRIFLHYQPSFYHLHVHFCYLQHDAPGILVEKAHLLSSVISNIELVSDYYQKATIPFAIRENEKLFAKLESEGVLKDIRLENDAVVLNVNQIIKRVQCTSVQIMVDSLSSIKITNKFISFRFLTNNTNDNAGTFKTEFLQNTVASIESLSSKPLLSKGTQYRINCWNCKHSLSDVITFDRILPLPSECSDSSDWFCHNHGNNVDFSLDPKESDAFYSHSFVHLSKNNIKNYKESNKILVCKFCLQWLGTQHNTNTLKLWFNTVSFSNDNNQIHTSSLEDVHYVVKNSFRHSFHNSSKLIVACRTSPGKTDTLLLWILEKKLQILYGETDVVAHNVAKVLFKFVDEDEALLHSWQNDSLVSNLDVSKPMMVDLLSKLHGWNKLFPLEYAKSNDFKVSYLFLYDGF</sequence>
<dbReference type="InterPro" id="IPR011145">
    <property type="entry name" value="Scavenger_mRNA_decap_enz_N"/>
</dbReference>
<evidence type="ECO:0000256" key="9">
    <source>
        <dbReference type="ARBA" id="ARBA00022664"/>
    </source>
</evidence>
<dbReference type="AlphaFoldDB" id="A0A9N9TKQ4"/>
<keyword evidence="10" id="KW-0378">Hydrolase</keyword>
<dbReference type="GO" id="GO:0006397">
    <property type="term" value="P:mRNA processing"/>
    <property type="evidence" value="ECO:0007669"/>
    <property type="project" value="UniProtKB-KW"/>
</dbReference>
<evidence type="ECO:0000256" key="6">
    <source>
        <dbReference type="ARBA" id="ARBA00015636"/>
    </source>
</evidence>
<comment type="subcellular location">
    <subcellularLocation>
        <location evidence="2">Cytoplasm</location>
    </subcellularLocation>
    <subcellularLocation>
        <location evidence="1">Nucleus</location>
    </subcellularLocation>
</comment>
<dbReference type="SUPFAM" id="SSF54197">
    <property type="entry name" value="HIT-like"/>
    <property type="match status" value="1"/>
</dbReference>
<evidence type="ECO:0000256" key="7">
    <source>
        <dbReference type="ARBA" id="ARBA00022490"/>
    </source>
</evidence>